<feature type="region of interest" description="Disordered" evidence="1">
    <location>
        <begin position="60"/>
        <end position="110"/>
    </location>
</feature>
<gene>
    <name evidence="3" type="ORF">B0T18DRAFT_492204</name>
</gene>
<keyword evidence="2" id="KW-0812">Transmembrane</keyword>
<feature type="compositionally biased region" description="Pro residues" evidence="1">
    <location>
        <begin position="62"/>
        <end position="75"/>
    </location>
</feature>
<feature type="transmembrane region" description="Helical" evidence="2">
    <location>
        <begin position="116"/>
        <end position="138"/>
    </location>
</feature>
<keyword evidence="2" id="KW-1133">Transmembrane helix</keyword>
<sequence>MASPSPDEAYPAGPPFPPRSPQLGGTPTPIPDIPISAVFILLFLLSALFHLLTIFLDRRRSPPTPLSKPPPPLPPNDTIATTLSRSSHYPPITDDDTDTQLPPPSHQHGSRPLPTALLFVFSLLRITALSLRIASAVHPSHLPLAIAAAEFTSAGVALLLVVNLVLAHRLVRDYCPSEGVWLKAPIRVFRFLVFAVVACLVMVVSASAEGFYLDDEDALRRAGNVQKASAVVLVFLAAAPVGERGKMGGLEEKRGAGWVEAALPVNDGNIVSSLQHIAPRTNKRTGVWRYIFIMASVQRTTAASLAAFAVIFIVNNNWFQCNVGLLNWRLQYTLESFLTALVVGISSSVIFYHNRLGKETVDTAEYQNWCLKLGAGIAVVIGIGWPGYLYCRDILALLLETLRK</sequence>
<feature type="transmembrane region" description="Helical" evidence="2">
    <location>
        <begin position="188"/>
        <end position="208"/>
    </location>
</feature>
<feature type="transmembrane region" description="Helical" evidence="2">
    <location>
        <begin position="334"/>
        <end position="352"/>
    </location>
</feature>
<name>A0AA40BPS2_9PEZI</name>
<keyword evidence="4" id="KW-1185">Reference proteome</keyword>
<dbReference type="AlphaFoldDB" id="A0AA40BPS2"/>
<evidence type="ECO:0000313" key="3">
    <source>
        <dbReference type="EMBL" id="KAK0738162.1"/>
    </source>
</evidence>
<feature type="region of interest" description="Disordered" evidence="1">
    <location>
        <begin position="1"/>
        <end position="28"/>
    </location>
</feature>
<dbReference type="PANTHER" id="PTHR35184:SF1">
    <property type="entry name" value="INTEGRAL MEMBRANE PROTEIN"/>
    <property type="match status" value="1"/>
</dbReference>
<accession>A0AA40BPS2</accession>
<proteinExistence type="predicted"/>
<feature type="transmembrane region" description="Helical" evidence="2">
    <location>
        <begin position="33"/>
        <end position="56"/>
    </location>
</feature>
<keyword evidence="2" id="KW-0472">Membrane</keyword>
<feature type="transmembrane region" description="Helical" evidence="2">
    <location>
        <begin position="290"/>
        <end position="314"/>
    </location>
</feature>
<organism evidence="3 4">
    <name type="scientific">Schizothecium vesticola</name>
    <dbReference type="NCBI Taxonomy" id="314040"/>
    <lineage>
        <taxon>Eukaryota</taxon>
        <taxon>Fungi</taxon>
        <taxon>Dikarya</taxon>
        <taxon>Ascomycota</taxon>
        <taxon>Pezizomycotina</taxon>
        <taxon>Sordariomycetes</taxon>
        <taxon>Sordariomycetidae</taxon>
        <taxon>Sordariales</taxon>
        <taxon>Schizotheciaceae</taxon>
        <taxon>Schizothecium</taxon>
    </lineage>
</organism>
<dbReference type="Proteomes" id="UP001172155">
    <property type="component" value="Unassembled WGS sequence"/>
</dbReference>
<evidence type="ECO:0000256" key="2">
    <source>
        <dbReference type="SAM" id="Phobius"/>
    </source>
</evidence>
<feature type="compositionally biased region" description="Polar residues" evidence="1">
    <location>
        <begin position="78"/>
        <end position="87"/>
    </location>
</feature>
<feature type="transmembrane region" description="Helical" evidence="2">
    <location>
        <begin position="144"/>
        <end position="167"/>
    </location>
</feature>
<comment type="caution">
    <text evidence="3">The sequence shown here is derived from an EMBL/GenBank/DDBJ whole genome shotgun (WGS) entry which is preliminary data.</text>
</comment>
<evidence type="ECO:0000256" key="1">
    <source>
        <dbReference type="SAM" id="MobiDB-lite"/>
    </source>
</evidence>
<reference evidence="3" key="1">
    <citation type="submission" date="2023-06" db="EMBL/GenBank/DDBJ databases">
        <title>Genome-scale phylogeny and comparative genomics of the fungal order Sordariales.</title>
        <authorList>
            <consortium name="Lawrence Berkeley National Laboratory"/>
            <person name="Hensen N."/>
            <person name="Bonometti L."/>
            <person name="Westerberg I."/>
            <person name="Brannstrom I.O."/>
            <person name="Guillou S."/>
            <person name="Cros-Aarteil S."/>
            <person name="Calhoun S."/>
            <person name="Haridas S."/>
            <person name="Kuo A."/>
            <person name="Mondo S."/>
            <person name="Pangilinan J."/>
            <person name="Riley R."/>
            <person name="LaButti K."/>
            <person name="Andreopoulos B."/>
            <person name="Lipzen A."/>
            <person name="Chen C."/>
            <person name="Yanf M."/>
            <person name="Daum C."/>
            <person name="Ng V."/>
            <person name="Clum A."/>
            <person name="Steindorff A."/>
            <person name="Ohm R."/>
            <person name="Martin F."/>
            <person name="Silar P."/>
            <person name="Natvig D."/>
            <person name="Lalanne C."/>
            <person name="Gautier V."/>
            <person name="Ament-velasquez S.L."/>
            <person name="Kruys A."/>
            <person name="Hutchinson M.I."/>
            <person name="Powell A.J."/>
            <person name="Barry K."/>
            <person name="Miller A.N."/>
            <person name="Grigoriev I.V."/>
            <person name="Debuchy R."/>
            <person name="Gladieux P."/>
            <person name="Thoren M.H."/>
            <person name="Johannesson H."/>
        </authorList>
    </citation>
    <scope>NUCLEOTIDE SEQUENCE</scope>
    <source>
        <strain evidence="3">SMH3187-1</strain>
    </source>
</reference>
<protein>
    <submittedName>
        <fullName evidence="3">Uncharacterized protein</fullName>
    </submittedName>
</protein>
<dbReference type="PANTHER" id="PTHR35184">
    <property type="entry name" value="YALI0C10208P"/>
    <property type="match status" value="1"/>
</dbReference>
<evidence type="ECO:0000313" key="4">
    <source>
        <dbReference type="Proteomes" id="UP001172155"/>
    </source>
</evidence>
<dbReference type="EMBL" id="JAUKUD010000007">
    <property type="protein sequence ID" value="KAK0738162.1"/>
    <property type="molecule type" value="Genomic_DNA"/>
</dbReference>
<feature type="transmembrane region" description="Helical" evidence="2">
    <location>
        <begin position="373"/>
        <end position="390"/>
    </location>
</feature>